<dbReference type="EMBL" id="BMIJ01000005">
    <property type="protein sequence ID" value="GGB98559.1"/>
    <property type="molecule type" value="Genomic_DNA"/>
</dbReference>
<feature type="transmembrane region" description="Helical" evidence="7">
    <location>
        <begin position="171"/>
        <end position="192"/>
    </location>
</feature>
<evidence type="ECO:0000256" key="2">
    <source>
        <dbReference type="ARBA" id="ARBA00007977"/>
    </source>
</evidence>
<evidence type="ECO:0000313" key="9">
    <source>
        <dbReference type="Proteomes" id="UP000629025"/>
    </source>
</evidence>
<feature type="transmembrane region" description="Helical" evidence="7">
    <location>
        <begin position="142"/>
        <end position="164"/>
    </location>
</feature>
<evidence type="ECO:0000256" key="5">
    <source>
        <dbReference type="ARBA" id="ARBA00022989"/>
    </source>
</evidence>
<dbReference type="InterPro" id="IPR004630">
    <property type="entry name" value="UPF0324_YeiH-like"/>
</dbReference>
<feature type="transmembrane region" description="Helical" evidence="7">
    <location>
        <begin position="334"/>
        <end position="358"/>
    </location>
</feature>
<feature type="transmembrane region" description="Helical" evidence="7">
    <location>
        <begin position="307"/>
        <end position="325"/>
    </location>
</feature>
<evidence type="ECO:0000313" key="8">
    <source>
        <dbReference type="EMBL" id="GGB98559.1"/>
    </source>
</evidence>
<dbReference type="PANTHER" id="PTHR30106">
    <property type="entry name" value="INNER MEMBRANE PROTEIN YEIH-RELATED"/>
    <property type="match status" value="1"/>
</dbReference>
<comment type="similarity">
    <text evidence="2">Belongs to the UPF0324 family.</text>
</comment>
<feature type="transmembrane region" description="Helical" evidence="7">
    <location>
        <begin position="48"/>
        <end position="69"/>
    </location>
</feature>
<feature type="transmembrane region" description="Helical" evidence="7">
    <location>
        <begin position="112"/>
        <end position="130"/>
    </location>
</feature>
<gene>
    <name evidence="8" type="ORF">GCM10011352_25860</name>
</gene>
<dbReference type="NCBIfam" id="TIGR00698">
    <property type="entry name" value="YeiH family putative sulfate export transporter"/>
    <property type="match status" value="1"/>
</dbReference>
<dbReference type="Pfam" id="PF03601">
    <property type="entry name" value="Cons_hypoth698"/>
    <property type="match status" value="1"/>
</dbReference>
<feature type="transmembrane region" description="Helical" evidence="7">
    <location>
        <begin position="273"/>
        <end position="295"/>
    </location>
</feature>
<proteinExistence type="inferred from homology"/>
<keyword evidence="3" id="KW-1003">Cell membrane</keyword>
<comment type="caution">
    <text evidence="8">The sequence shown here is derived from an EMBL/GenBank/DDBJ whole genome shotgun (WGS) entry which is preliminary data.</text>
</comment>
<keyword evidence="5 7" id="KW-1133">Transmembrane helix</keyword>
<evidence type="ECO:0000256" key="7">
    <source>
        <dbReference type="SAM" id="Phobius"/>
    </source>
</evidence>
<evidence type="ECO:0000256" key="4">
    <source>
        <dbReference type="ARBA" id="ARBA00022692"/>
    </source>
</evidence>
<keyword evidence="4 7" id="KW-0812">Transmembrane</keyword>
<dbReference type="InterPro" id="IPR018383">
    <property type="entry name" value="UPF0324_pro"/>
</dbReference>
<evidence type="ECO:0000256" key="6">
    <source>
        <dbReference type="ARBA" id="ARBA00023136"/>
    </source>
</evidence>
<evidence type="ECO:0000256" key="1">
    <source>
        <dbReference type="ARBA" id="ARBA00004651"/>
    </source>
</evidence>
<keyword evidence="9" id="KW-1185">Reference proteome</keyword>
<comment type="subcellular location">
    <subcellularLocation>
        <location evidence="1">Cell membrane</location>
        <topology evidence="1">Multi-pass membrane protein</topology>
    </subcellularLocation>
</comment>
<sequence length="359" mass="37540">MALEQITHYSPHPVPLRRALLAIGTRLPGLALSAVIALLALALGSQPLFTTLGTLTLAMLLGLALGQWLPRNISERTTAGTQLARTRLLRAGIVLYGLRIGLDDLLQVGSEALLSDLLVVAGVFLLAGWAGTRLLKLELKTALLVGAGSAVCGAAAILAIAPALRAKAQDIPVAIATVVLFGTCAMLLYPWLWTLEPIARLFGGSELTFGRYLGATVHEVAQVAAAAGALSPEAGQAAVITKLIRVMLLVPLILVVSAYFARREDRDGGAVSINLPWFALLFLLMPLVNASGLLSPILQEQIRHLDTLLLAMAMAALGLETRLAALKRSGLKPLLLGALLFLVLVVAGAAVTLVVGALV</sequence>
<feature type="transmembrane region" description="Helical" evidence="7">
    <location>
        <begin position="20"/>
        <end position="42"/>
    </location>
</feature>
<protein>
    <submittedName>
        <fullName evidence="8">UPF0324 membrane protein</fullName>
    </submittedName>
</protein>
<keyword evidence="6 7" id="KW-0472">Membrane</keyword>
<evidence type="ECO:0000256" key="3">
    <source>
        <dbReference type="ARBA" id="ARBA00022475"/>
    </source>
</evidence>
<dbReference type="PANTHER" id="PTHR30106:SF2">
    <property type="entry name" value="UPF0324 INNER MEMBRANE PROTEIN YEIH"/>
    <property type="match status" value="1"/>
</dbReference>
<reference evidence="9" key="1">
    <citation type="journal article" date="2019" name="Int. J. Syst. Evol. Microbiol.">
        <title>The Global Catalogue of Microorganisms (GCM) 10K type strain sequencing project: providing services to taxonomists for standard genome sequencing and annotation.</title>
        <authorList>
            <consortium name="The Broad Institute Genomics Platform"/>
            <consortium name="The Broad Institute Genome Sequencing Center for Infectious Disease"/>
            <person name="Wu L."/>
            <person name="Ma J."/>
        </authorList>
    </citation>
    <scope>NUCLEOTIDE SEQUENCE [LARGE SCALE GENOMIC DNA]</scope>
    <source>
        <strain evidence="9">CGMCC 1.15341</strain>
    </source>
</reference>
<feature type="transmembrane region" description="Helical" evidence="7">
    <location>
        <begin position="243"/>
        <end position="261"/>
    </location>
</feature>
<organism evidence="8 9">
    <name type="scientific">Marinobacterium zhoushanense</name>
    <dbReference type="NCBI Taxonomy" id="1679163"/>
    <lineage>
        <taxon>Bacteria</taxon>
        <taxon>Pseudomonadati</taxon>
        <taxon>Pseudomonadota</taxon>
        <taxon>Gammaproteobacteria</taxon>
        <taxon>Oceanospirillales</taxon>
        <taxon>Oceanospirillaceae</taxon>
        <taxon>Marinobacterium</taxon>
    </lineage>
</organism>
<accession>A0ABQ1KK98</accession>
<dbReference type="Proteomes" id="UP000629025">
    <property type="component" value="Unassembled WGS sequence"/>
</dbReference>
<name>A0ABQ1KK98_9GAMM</name>
<dbReference type="RefSeq" id="WP_188748965.1">
    <property type="nucleotide sequence ID" value="NZ_BMIJ01000005.1"/>
</dbReference>